<dbReference type="InterPro" id="IPR050859">
    <property type="entry name" value="Class-I_PLP-dep_aminotransf"/>
</dbReference>
<dbReference type="GO" id="GO:1901605">
    <property type="term" value="P:alpha-amino acid metabolic process"/>
    <property type="evidence" value="ECO:0007669"/>
    <property type="project" value="TreeGrafter"/>
</dbReference>
<dbReference type="GO" id="GO:0008483">
    <property type="term" value="F:transaminase activity"/>
    <property type="evidence" value="ECO:0007669"/>
    <property type="project" value="UniProtKB-KW"/>
</dbReference>
<sequence>MTQTDTATLATPADGLPKAKDFTALLRPGLPLGQTPLKSLYKYLVQPDIMSLSAGLPPAATFAFSALQVTARNPTTPMGQDPLGGDRSKDAPDAVHFDIPFTPESGKVVVPGSSTCLLSSLQYCPTEGLQSFHKCVQQHVAKMHSPPYQDWEVTGSVGNTDALDKALGLLTEKGDTLLLEEWTYPAAVDNAHSRGLSLEIIPMDKDGMDPDTLDATLTQWPTERARPKVVYLVPTGQNPTGITMPLERRLALYQLAQKHNLIILEDDPYYFMQYPAYHSPEARTAASVDPLAPKGVNNLIPSFLRLDVDGRVIRMDSFSKVLGPGLRLGWITANAQFCHYLRLHGETTTQSPAGLSQALVTELLTHEWEDAGWIGHVQRIQEHYTEKRDHFLDMVEKHLKGLVDYVAPEAGMFVWLRVLLPQAVLETEGIMDKLFQDLVKAKVLLVPGYFFLGQVDRTLKKDAPYFRTSFAAAHPSLYEPCLAKFGEVLRQYIDA</sequence>
<dbReference type="AlphaFoldDB" id="A0A9W8B1S0"/>
<name>A0A9W8B1S0_9FUNG</name>
<dbReference type="EMBL" id="JANBQB010000704">
    <property type="protein sequence ID" value="KAJ1974098.1"/>
    <property type="molecule type" value="Genomic_DNA"/>
</dbReference>
<evidence type="ECO:0000256" key="4">
    <source>
        <dbReference type="ARBA" id="ARBA00022679"/>
    </source>
</evidence>
<proteinExistence type="inferred from homology"/>
<dbReference type="Proteomes" id="UP001151582">
    <property type="component" value="Unassembled WGS sequence"/>
</dbReference>
<protein>
    <recommendedName>
        <fullName evidence="6">Aminotransferase class I/classII large domain-containing protein</fullName>
    </recommendedName>
</protein>
<evidence type="ECO:0000313" key="8">
    <source>
        <dbReference type="Proteomes" id="UP001151582"/>
    </source>
</evidence>
<comment type="similarity">
    <text evidence="2">Belongs to the class-I pyridoxal-phosphate-dependent aminotransferase family.</text>
</comment>
<dbReference type="CDD" id="cd00609">
    <property type="entry name" value="AAT_like"/>
    <property type="match status" value="1"/>
</dbReference>
<dbReference type="InterPro" id="IPR015424">
    <property type="entry name" value="PyrdxlP-dep_Trfase"/>
</dbReference>
<keyword evidence="3" id="KW-0032">Aminotransferase</keyword>
<dbReference type="OrthoDB" id="691673at2759"/>
<dbReference type="PANTHER" id="PTHR42790:SF19">
    <property type="entry name" value="KYNURENINE_ALPHA-AMINOADIPATE AMINOTRANSFERASE, MITOCHONDRIAL"/>
    <property type="match status" value="1"/>
</dbReference>
<dbReference type="Gene3D" id="3.40.640.10">
    <property type="entry name" value="Type I PLP-dependent aspartate aminotransferase-like (Major domain)"/>
    <property type="match status" value="1"/>
</dbReference>
<dbReference type="PANTHER" id="PTHR42790">
    <property type="entry name" value="AMINOTRANSFERASE"/>
    <property type="match status" value="1"/>
</dbReference>
<dbReference type="SUPFAM" id="SSF53383">
    <property type="entry name" value="PLP-dependent transferases"/>
    <property type="match status" value="1"/>
</dbReference>
<evidence type="ECO:0000256" key="3">
    <source>
        <dbReference type="ARBA" id="ARBA00022576"/>
    </source>
</evidence>
<dbReference type="InterPro" id="IPR004839">
    <property type="entry name" value="Aminotransferase_I/II_large"/>
</dbReference>
<organism evidence="7 8">
    <name type="scientific">Dimargaris verticillata</name>
    <dbReference type="NCBI Taxonomy" id="2761393"/>
    <lineage>
        <taxon>Eukaryota</taxon>
        <taxon>Fungi</taxon>
        <taxon>Fungi incertae sedis</taxon>
        <taxon>Zoopagomycota</taxon>
        <taxon>Kickxellomycotina</taxon>
        <taxon>Dimargaritomycetes</taxon>
        <taxon>Dimargaritales</taxon>
        <taxon>Dimargaritaceae</taxon>
        <taxon>Dimargaris</taxon>
    </lineage>
</organism>
<keyword evidence="8" id="KW-1185">Reference proteome</keyword>
<evidence type="ECO:0000256" key="2">
    <source>
        <dbReference type="ARBA" id="ARBA00007441"/>
    </source>
</evidence>
<reference evidence="7" key="1">
    <citation type="submission" date="2022-07" db="EMBL/GenBank/DDBJ databases">
        <title>Phylogenomic reconstructions and comparative analyses of Kickxellomycotina fungi.</title>
        <authorList>
            <person name="Reynolds N.K."/>
            <person name="Stajich J.E."/>
            <person name="Barry K."/>
            <person name="Grigoriev I.V."/>
            <person name="Crous P."/>
            <person name="Smith M.E."/>
        </authorList>
    </citation>
    <scope>NUCLEOTIDE SEQUENCE</scope>
    <source>
        <strain evidence="7">RSA 567</strain>
    </source>
</reference>
<dbReference type="InterPro" id="IPR015421">
    <property type="entry name" value="PyrdxlP-dep_Trfase_major"/>
</dbReference>
<keyword evidence="5" id="KW-0663">Pyridoxal phosphate</keyword>
<dbReference type="Pfam" id="PF00155">
    <property type="entry name" value="Aminotran_1_2"/>
    <property type="match status" value="1"/>
</dbReference>
<evidence type="ECO:0000256" key="1">
    <source>
        <dbReference type="ARBA" id="ARBA00001933"/>
    </source>
</evidence>
<comment type="caution">
    <text evidence="7">The sequence shown here is derived from an EMBL/GenBank/DDBJ whole genome shotgun (WGS) entry which is preliminary data.</text>
</comment>
<evidence type="ECO:0000256" key="5">
    <source>
        <dbReference type="ARBA" id="ARBA00022898"/>
    </source>
</evidence>
<gene>
    <name evidence="7" type="ORF">H4R34_004843</name>
</gene>
<feature type="domain" description="Aminotransferase class I/classII large" evidence="6">
    <location>
        <begin position="122"/>
        <end position="474"/>
    </location>
</feature>
<accession>A0A9W8B1S0</accession>
<evidence type="ECO:0000313" key="7">
    <source>
        <dbReference type="EMBL" id="KAJ1974098.1"/>
    </source>
</evidence>
<keyword evidence="4" id="KW-0808">Transferase</keyword>
<dbReference type="GO" id="GO:0030170">
    <property type="term" value="F:pyridoxal phosphate binding"/>
    <property type="evidence" value="ECO:0007669"/>
    <property type="project" value="InterPro"/>
</dbReference>
<comment type="cofactor">
    <cofactor evidence="1">
        <name>pyridoxal 5'-phosphate</name>
        <dbReference type="ChEBI" id="CHEBI:597326"/>
    </cofactor>
</comment>
<evidence type="ECO:0000259" key="6">
    <source>
        <dbReference type="Pfam" id="PF00155"/>
    </source>
</evidence>